<sequence>MKKNVLLALVLTLSLVFTGCGGNSSSAPASSNPASASAPASSVVEASWPSSKTVEIYVPFAAGGNSDLCARIFAEALAKKTGANFVVVNQTEGNGAVCYNTIANAPADGSIIGWVTPSWFTSYFAGSHDLKPTEKFSTIAVTTAMTSQYLIVPKDSPFNSVQDLVDYCKEHPGELLFGMQLGSASHYYAENARQNLGVEWNYVETGSGDAARVTAIMGNIIQATTVSVVSAQQYYEAGEVKVLAALYAPESAPESMKNIPTLEEAGFSDITVKNCNFLYAAKLDDAVCEAMYQTFSEIFNDADVQKQLKDLNQEQVLCGSYAEATEMVGGLYDSYRGVADSLGILAPGM</sequence>
<dbReference type="Gene3D" id="3.40.190.150">
    <property type="entry name" value="Bordetella uptake gene, domain 1"/>
    <property type="match status" value="1"/>
</dbReference>
<dbReference type="RefSeq" id="WP_250843799.1">
    <property type="nucleotide sequence ID" value="NZ_JACRTB010000008.1"/>
</dbReference>
<dbReference type="CDD" id="cd07012">
    <property type="entry name" value="PBP2_Bug_TTT"/>
    <property type="match status" value="1"/>
</dbReference>
<keyword evidence="4" id="KW-1185">Reference proteome</keyword>
<dbReference type="PROSITE" id="PS51257">
    <property type="entry name" value="PROKAR_LIPOPROTEIN"/>
    <property type="match status" value="1"/>
</dbReference>
<name>A0ABR7NHY4_9FIRM</name>
<dbReference type="PIRSF" id="PIRSF017082">
    <property type="entry name" value="YflP"/>
    <property type="match status" value="1"/>
</dbReference>
<dbReference type="InterPro" id="IPR005064">
    <property type="entry name" value="BUG"/>
</dbReference>
<dbReference type="Proteomes" id="UP000658131">
    <property type="component" value="Unassembled WGS sequence"/>
</dbReference>
<dbReference type="PANTHER" id="PTHR42928:SF5">
    <property type="entry name" value="BLR1237 PROTEIN"/>
    <property type="match status" value="1"/>
</dbReference>
<keyword evidence="2" id="KW-0732">Signal</keyword>
<dbReference type="EMBL" id="JACRTB010000008">
    <property type="protein sequence ID" value="MBC8576024.1"/>
    <property type="molecule type" value="Genomic_DNA"/>
</dbReference>
<dbReference type="Pfam" id="PF03401">
    <property type="entry name" value="TctC"/>
    <property type="match status" value="1"/>
</dbReference>
<organism evidence="3 4">
    <name type="scientific">Yanshouia hominis</name>
    <dbReference type="NCBI Taxonomy" id="2763673"/>
    <lineage>
        <taxon>Bacteria</taxon>
        <taxon>Bacillati</taxon>
        <taxon>Bacillota</taxon>
        <taxon>Clostridia</taxon>
        <taxon>Eubacteriales</taxon>
        <taxon>Oscillospiraceae</taxon>
        <taxon>Yanshouia</taxon>
    </lineage>
</organism>
<dbReference type="Gene3D" id="3.40.190.10">
    <property type="entry name" value="Periplasmic binding protein-like II"/>
    <property type="match status" value="1"/>
</dbReference>
<gene>
    <name evidence="3" type="ORF">H8717_06330</name>
</gene>
<feature type="chain" id="PRO_5045484540" evidence="2">
    <location>
        <begin position="30"/>
        <end position="349"/>
    </location>
</feature>
<evidence type="ECO:0000313" key="3">
    <source>
        <dbReference type="EMBL" id="MBC8576024.1"/>
    </source>
</evidence>
<dbReference type="PANTHER" id="PTHR42928">
    <property type="entry name" value="TRICARBOXYLATE-BINDING PROTEIN"/>
    <property type="match status" value="1"/>
</dbReference>
<protein>
    <submittedName>
        <fullName evidence="3">Tripartite tricarboxylate transporter substrate binding protein</fullName>
    </submittedName>
</protein>
<dbReference type="InterPro" id="IPR042100">
    <property type="entry name" value="Bug_dom1"/>
</dbReference>
<feature type="signal peptide" evidence="2">
    <location>
        <begin position="1"/>
        <end position="29"/>
    </location>
</feature>
<comment type="caution">
    <text evidence="3">The sequence shown here is derived from an EMBL/GenBank/DDBJ whole genome shotgun (WGS) entry which is preliminary data.</text>
</comment>
<accession>A0ABR7NHY4</accession>
<reference evidence="3 4" key="1">
    <citation type="submission" date="2020-08" db="EMBL/GenBank/DDBJ databases">
        <title>Genome public.</title>
        <authorList>
            <person name="Liu C."/>
            <person name="Sun Q."/>
        </authorList>
    </citation>
    <scope>NUCLEOTIDE SEQUENCE [LARGE SCALE GENOMIC DNA]</scope>
    <source>
        <strain evidence="3 4">BX1</strain>
    </source>
</reference>
<proteinExistence type="inferred from homology"/>
<comment type="similarity">
    <text evidence="1">Belongs to the UPF0065 (bug) family.</text>
</comment>
<evidence type="ECO:0000313" key="4">
    <source>
        <dbReference type="Proteomes" id="UP000658131"/>
    </source>
</evidence>
<evidence type="ECO:0000256" key="1">
    <source>
        <dbReference type="ARBA" id="ARBA00006987"/>
    </source>
</evidence>
<evidence type="ECO:0000256" key="2">
    <source>
        <dbReference type="SAM" id="SignalP"/>
    </source>
</evidence>
<dbReference type="SUPFAM" id="SSF53850">
    <property type="entry name" value="Periplasmic binding protein-like II"/>
    <property type="match status" value="1"/>
</dbReference>